<feature type="region of interest" description="Disordered" evidence="4">
    <location>
        <begin position="389"/>
        <end position="440"/>
    </location>
</feature>
<feature type="compositionally biased region" description="Low complexity" evidence="4">
    <location>
        <begin position="192"/>
        <end position="226"/>
    </location>
</feature>
<feature type="domain" description="HTH APSES-type" evidence="5">
    <location>
        <begin position="68"/>
        <end position="179"/>
    </location>
</feature>
<dbReference type="PANTHER" id="PTHR38044">
    <property type="entry name" value="BOUQUET FORMATION PROTEIN 4"/>
    <property type="match status" value="1"/>
</dbReference>
<dbReference type="GO" id="GO:0003677">
    <property type="term" value="F:DNA binding"/>
    <property type="evidence" value="ECO:0007669"/>
    <property type="project" value="InterPro"/>
</dbReference>
<dbReference type="GO" id="GO:1990862">
    <property type="term" value="C:nuclear membrane complex Bqt3-Bqt4"/>
    <property type="evidence" value="ECO:0007669"/>
    <property type="project" value="InterPro"/>
</dbReference>
<dbReference type="SMART" id="SM01252">
    <property type="entry name" value="KilA-N"/>
    <property type="match status" value="1"/>
</dbReference>
<dbReference type="InterPro" id="IPR018004">
    <property type="entry name" value="KilA/APSES_HTH"/>
</dbReference>
<feature type="compositionally biased region" description="Basic and acidic residues" evidence="4">
    <location>
        <begin position="272"/>
        <end position="287"/>
    </location>
</feature>
<dbReference type="GO" id="GO:0048315">
    <property type="term" value="P:conidium formation"/>
    <property type="evidence" value="ECO:0007669"/>
    <property type="project" value="UniProtKB-KW"/>
</dbReference>
<dbReference type="GO" id="GO:0030435">
    <property type="term" value="P:sporulation resulting in formation of a cellular spore"/>
    <property type="evidence" value="ECO:0007669"/>
    <property type="project" value="UniProtKB-KW"/>
</dbReference>
<comment type="subcellular location">
    <subcellularLocation>
        <location evidence="1">Nucleus</location>
    </subcellularLocation>
</comment>
<accession>A0A0F4ZL94</accession>
<organism evidence="6 7">
    <name type="scientific">Thielaviopsis punctulata</name>
    <dbReference type="NCBI Taxonomy" id="72032"/>
    <lineage>
        <taxon>Eukaryota</taxon>
        <taxon>Fungi</taxon>
        <taxon>Dikarya</taxon>
        <taxon>Ascomycota</taxon>
        <taxon>Pezizomycotina</taxon>
        <taxon>Sordariomycetes</taxon>
        <taxon>Hypocreomycetidae</taxon>
        <taxon>Microascales</taxon>
        <taxon>Ceratocystidaceae</taxon>
        <taxon>Thielaviopsis</taxon>
    </lineage>
</organism>
<evidence type="ECO:0000313" key="7">
    <source>
        <dbReference type="Proteomes" id="UP000033483"/>
    </source>
</evidence>
<dbReference type="PROSITE" id="PS51299">
    <property type="entry name" value="HTH_APSES"/>
    <property type="match status" value="1"/>
</dbReference>
<dbReference type="PANTHER" id="PTHR38044:SF1">
    <property type="entry name" value="BOUQUET FORMATION PROTEIN 4"/>
    <property type="match status" value="1"/>
</dbReference>
<evidence type="ECO:0000313" key="6">
    <source>
        <dbReference type="EMBL" id="KKA31000.1"/>
    </source>
</evidence>
<keyword evidence="7" id="KW-1185">Reference proteome</keyword>
<feature type="compositionally biased region" description="Acidic residues" evidence="4">
    <location>
        <begin position="428"/>
        <end position="437"/>
    </location>
</feature>
<dbReference type="Gene3D" id="3.10.260.10">
    <property type="entry name" value="Transcription regulator HTH, APSES-type DNA-binding domain"/>
    <property type="match status" value="1"/>
</dbReference>
<dbReference type="InterPro" id="IPR036887">
    <property type="entry name" value="HTH_APSES_sf"/>
</dbReference>
<dbReference type="InterPro" id="IPR037548">
    <property type="entry name" value="Bqt4"/>
</dbReference>
<dbReference type="OrthoDB" id="5346159at2759"/>
<keyword evidence="2" id="KW-0749">Sporulation</keyword>
<dbReference type="AlphaFoldDB" id="A0A0F4ZL94"/>
<evidence type="ECO:0000256" key="1">
    <source>
        <dbReference type="ARBA" id="ARBA00004123"/>
    </source>
</evidence>
<feature type="compositionally biased region" description="Low complexity" evidence="4">
    <location>
        <begin position="288"/>
        <end position="302"/>
    </location>
</feature>
<evidence type="ECO:0000256" key="4">
    <source>
        <dbReference type="SAM" id="MobiDB-lite"/>
    </source>
</evidence>
<evidence type="ECO:0000256" key="3">
    <source>
        <dbReference type="ARBA" id="ARBA00023321"/>
    </source>
</evidence>
<gene>
    <name evidence="6" type="ORF">TD95_002955</name>
</gene>
<dbReference type="Proteomes" id="UP000033483">
    <property type="component" value="Unassembled WGS sequence"/>
</dbReference>
<name>A0A0F4ZL94_9PEZI</name>
<dbReference type="SUPFAM" id="SSF54616">
    <property type="entry name" value="DNA-binding domain of Mlu1-box binding protein MBP1"/>
    <property type="match status" value="1"/>
</dbReference>
<sequence length="481" mass="51434">METPASSIVSPTPVDERHLPRQINPLLIEDVPFHAELVNRRRLGQTKLTPKMVGAAQNAPLGFFDYAHLRAPLPKGIVSGIFKSSPSSYFLMRRSHDGYVSATGMFKAAFPWAEAVEEEEERNYVKSQPTTSPEETAGNVWIPPVQALELAAEYKIEPWIKALLDPAPISVSAPNDGSPAKKIVAPPKFDLASSPAAPTPTTTRRTRRSASPTKAASTSSKRTAASPKKRSSRKAASASVEPSATEDEVAVKEPKTRRRTATKKAAAAAAAKEAKEAAAKEAKEAKEAAAAAAVQETSIAEETIPEEPAAEEAAVANDIKTESRRTSLNLFADREPPSADETRRMIVEAKAMVEAANAPAAEVEQEEAFSGLDEAAKAASQAMEIATEAEGAVIDGTETSSQMTRRSKRKAANMSVNESAAKTKEGEAAQDDADAEEQERMAKKLKMDVAERKKTVRRRALLGISATMAVGALVPWLMGAL</sequence>
<dbReference type="GO" id="GO:0044820">
    <property type="term" value="P:mitotic telomere tethering at nuclear periphery"/>
    <property type="evidence" value="ECO:0007669"/>
    <property type="project" value="TreeGrafter"/>
</dbReference>
<dbReference type="InterPro" id="IPR003163">
    <property type="entry name" value="Tscrpt_reg_HTH_APSES-type"/>
</dbReference>
<evidence type="ECO:0000256" key="2">
    <source>
        <dbReference type="ARBA" id="ARBA00022969"/>
    </source>
</evidence>
<proteinExistence type="predicted"/>
<dbReference type="EMBL" id="LAEV01000157">
    <property type="protein sequence ID" value="KKA31000.1"/>
    <property type="molecule type" value="Genomic_DNA"/>
</dbReference>
<comment type="caution">
    <text evidence="6">The sequence shown here is derived from an EMBL/GenBank/DDBJ whole genome shotgun (WGS) entry which is preliminary data.</text>
</comment>
<reference evidence="6 7" key="1">
    <citation type="submission" date="2015-03" db="EMBL/GenBank/DDBJ databases">
        <authorList>
            <person name="Radwan O."/>
            <person name="Al-Naeli F.A."/>
            <person name="Rendon G.A."/>
            <person name="Fields C."/>
        </authorList>
    </citation>
    <scope>NUCLEOTIDE SEQUENCE [LARGE SCALE GENOMIC DNA]</scope>
    <source>
        <strain evidence="6">CR-DP1</strain>
    </source>
</reference>
<protein>
    <recommendedName>
        <fullName evidence="5">HTH APSES-type domain-containing protein</fullName>
    </recommendedName>
</protein>
<evidence type="ECO:0000259" key="5">
    <source>
        <dbReference type="PROSITE" id="PS51299"/>
    </source>
</evidence>
<feature type="region of interest" description="Disordered" evidence="4">
    <location>
        <begin position="173"/>
        <end position="321"/>
    </location>
</feature>
<keyword evidence="3" id="KW-0183">Conidiation</keyword>
<dbReference type="GO" id="GO:0070197">
    <property type="term" value="P:meiotic attachment of telomere to nuclear envelope"/>
    <property type="evidence" value="ECO:0007669"/>
    <property type="project" value="InterPro"/>
</dbReference>